<evidence type="ECO:0000313" key="2">
    <source>
        <dbReference type="Proteomes" id="UP001186974"/>
    </source>
</evidence>
<keyword evidence="2" id="KW-1185">Reference proteome</keyword>
<dbReference type="EMBL" id="JAWDJW010001203">
    <property type="protein sequence ID" value="KAK3079348.1"/>
    <property type="molecule type" value="Genomic_DNA"/>
</dbReference>
<organism evidence="1 2">
    <name type="scientific">Coniosporium uncinatum</name>
    <dbReference type="NCBI Taxonomy" id="93489"/>
    <lineage>
        <taxon>Eukaryota</taxon>
        <taxon>Fungi</taxon>
        <taxon>Dikarya</taxon>
        <taxon>Ascomycota</taxon>
        <taxon>Pezizomycotina</taxon>
        <taxon>Dothideomycetes</taxon>
        <taxon>Dothideomycetes incertae sedis</taxon>
        <taxon>Coniosporium</taxon>
    </lineage>
</organism>
<name>A0ACC3DRV7_9PEZI</name>
<gene>
    <name evidence="1" type="ORF">LTS18_005086</name>
</gene>
<dbReference type="Proteomes" id="UP001186974">
    <property type="component" value="Unassembled WGS sequence"/>
</dbReference>
<evidence type="ECO:0000313" key="1">
    <source>
        <dbReference type="EMBL" id="KAK3079348.1"/>
    </source>
</evidence>
<sequence>MELLLHLVLAAYFVLYVFAWSIPPVYLHVPSAGLQQPLKVASHSNLDTWLKQQEHIATDNLLANIAGGRNAPDAALGSVIASPSKNHPNYYFQWVRDAAITMQTVVNLYTRSGSTNSTIMDILNAYNDISYQLQHTSNPSGDFHDLSGLGEPKFMPDGSAFTGNWGRPQRDGPALRALTLMSYLKAVNETRPALWTSTDGLDFFKDLYHASMPAYSTIKADL</sequence>
<feature type="non-terminal residue" evidence="1">
    <location>
        <position position="222"/>
    </location>
</feature>
<accession>A0ACC3DRV7</accession>
<comment type="caution">
    <text evidence="1">The sequence shown here is derived from an EMBL/GenBank/DDBJ whole genome shotgun (WGS) entry which is preliminary data.</text>
</comment>
<reference evidence="1" key="1">
    <citation type="submission" date="2024-09" db="EMBL/GenBank/DDBJ databases">
        <title>Black Yeasts Isolated from many extreme environments.</title>
        <authorList>
            <person name="Coleine C."/>
            <person name="Stajich J.E."/>
            <person name="Selbmann L."/>
        </authorList>
    </citation>
    <scope>NUCLEOTIDE SEQUENCE</scope>
    <source>
        <strain evidence="1">CCFEE 5737</strain>
    </source>
</reference>
<protein>
    <submittedName>
        <fullName evidence="1">Uncharacterized protein</fullName>
    </submittedName>
</protein>
<proteinExistence type="predicted"/>